<dbReference type="Proteomes" id="UP001142055">
    <property type="component" value="Chromosome 1"/>
</dbReference>
<evidence type="ECO:0000256" key="1">
    <source>
        <dbReference type="SAM" id="Phobius"/>
    </source>
</evidence>
<reference evidence="2" key="1">
    <citation type="submission" date="2022-12" db="EMBL/GenBank/DDBJ databases">
        <title>Genome assemblies of Blomia tropicalis.</title>
        <authorList>
            <person name="Cui Y."/>
        </authorList>
    </citation>
    <scope>NUCLEOTIDE SEQUENCE</scope>
    <source>
        <tissue evidence="2">Adult mites</tissue>
    </source>
</reference>
<dbReference type="GO" id="GO:0070939">
    <property type="term" value="C:Dsl1/NZR complex"/>
    <property type="evidence" value="ECO:0007669"/>
    <property type="project" value="TreeGrafter"/>
</dbReference>
<feature type="transmembrane region" description="Helical" evidence="1">
    <location>
        <begin position="7"/>
        <end position="28"/>
    </location>
</feature>
<name>A0A9Q0RNH4_BLOTA</name>
<dbReference type="OMA" id="CIYANER"/>
<gene>
    <name evidence="2" type="ORF">RDWZM_000958</name>
</gene>
<dbReference type="PANTHER" id="PTHR15922">
    <property type="entry name" value="NEUROBLASTOMA-AMPLIFIED SEQUENCE"/>
    <property type="match status" value="1"/>
</dbReference>
<organism evidence="2 3">
    <name type="scientific">Blomia tropicalis</name>
    <name type="common">Mite</name>
    <dbReference type="NCBI Taxonomy" id="40697"/>
    <lineage>
        <taxon>Eukaryota</taxon>
        <taxon>Metazoa</taxon>
        <taxon>Ecdysozoa</taxon>
        <taxon>Arthropoda</taxon>
        <taxon>Chelicerata</taxon>
        <taxon>Arachnida</taxon>
        <taxon>Acari</taxon>
        <taxon>Acariformes</taxon>
        <taxon>Sarcoptiformes</taxon>
        <taxon>Astigmata</taxon>
        <taxon>Glycyphagoidea</taxon>
        <taxon>Echimyopodidae</taxon>
        <taxon>Blomia</taxon>
    </lineage>
</organism>
<keyword evidence="3" id="KW-1185">Reference proteome</keyword>
<evidence type="ECO:0000313" key="2">
    <source>
        <dbReference type="EMBL" id="KAJ6222413.1"/>
    </source>
</evidence>
<dbReference type="PANTHER" id="PTHR15922:SF2">
    <property type="entry name" value="NBAS SUBUNIT OF NRZ TETHERING COMPLEX"/>
    <property type="match status" value="1"/>
</dbReference>
<dbReference type="GO" id="GO:0006890">
    <property type="term" value="P:retrograde vesicle-mediated transport, Golgi to endoplasmic reticulum"/>
    <property type="evidence" value="ECO:0007669"/>
    <property type="project" value="TreeGrafter"/>
</dbReference>
<comment type="caution">
    <text evidence="2">The sequence shown here is derived from an EMBL/GenBank/DDBJ whole genome shotgun (WGS) entry which is preliminary data.</text>
</comment>
<keyword evidence="1" id="KW-1133">Transmembrane helix</keyword>
<keyword evidence="1" id="KW-0812">Transmembrane</keyword>
<keyword evidence="1" id="KW-0472">Membrane</keyword>
<dbReference type="AlphaFoldDB" id="A0A9Q0RNH4"/>
<evidence type="ECO:0008006" key="4">
    <source>
        <dbReference type="Google" id="ProtNLM"/>
    </source>
</evidence>
<dbReference type="GO" id="GO:0000149">
    <property type="term" value="F:SNARE binding"/>
    <property type="evidence" value="ECO:0007669"/>
    <property type="project" value="TreeGrafter"/>
</dbReference>
<accession>A0A9Q0RNH4</accession>
<evidence type="ECO:0000313" key="3">
    <source>
        <dbReference type="Proteomes" id="UP001142055"/>
    </source>
</evidence>
<proteinExistence type="predicted"/>
<sequence>METESNNLIIDFFVNLYIQTLFLFHYWIRVLTRRFIPDGSANRNQRRTIMDSLISNFASEEISLINPNESVEETFARKIEEKDYESAMKLAKKFDFDMDPIYCHMWEMNRIDIKLIDECLTKVSDTIWVLNECVECVPQDLDSLKYLLQFGIDLSSRDILFQSYLVNPTIKELVEDNLTLDGKKFVQYRLNLLKYLERLILYEEILKCKYNEDDNNLVKHFNSSFYHQIRNKSSFELAIYYANNSDYESLAVMLKKEANLSKHFLVLLSNLSETISPLKYENVLKHLFTKLNLEPEDEFEDLDWSYNLLGSKHEISEFEARFYEKNPQYKNFVINFRLNHELLIQWLRTRSLEILENTALVEHSLQLLDCGIQIGKLEELENLYTQLDLFSLLLYETEFDSTSISFNDFEKRTLIDKMNLILGRHEAINIIENLFDGFIQKLTKYQKVNQSQLDIKSLLKEFMVNLSKSGQFDKCLKIFQNCSMVDKTLEQIQSFKMINDACEFIELALECIRSYQDPDCLDMAFQVMECLPERSQGSLLMGNDPSRIRHFNRINDEADQIEYYLSMIEVFRDYNTKLTIQDIISIVENKKSSIDVEQFFNKLITNFCANKFNPSINIELEWKNFFWNLQDFRKSSFDQSIQFETLVELAVNNLLFSADTKLIRLAFNHISLNPNKKVSSNSWKKVPYAKGKEMLKKAASDYIKYAHPIQDQNIELARTCLEQYQDDIDDDEIQTELDLIQALKLIYTDFNYEILPIKVKQFAQPRLNLIESLVQCTPKISYAKTMKILEISKLLRVYNDQSDDFRDGIVLSLIGKKAIENNDLEMAHNACRIILDRNLVHGWELCYLFGKMTSSTNSIDNDLLVNNIDTNYKEQLTLLSFALACCPESDIEAHFNILNEIKSLKSNNAMFSKTLIQFKMDKSLLTVH</sequence>
<dbReference type="EMBL" id="JAPWDV010000001">
    <property type="protein sequence ID" value="KAJ6222413.1"/>
    <property type="molecule type" value="Genomic_DNA"/>
</dbReference>
<protein>
    <recommendedName>
        <fullName evidence="4">Sec39 domain-containing protein</fullName>
    </recommendedName>
</protein>